<accession>A0A644Z401</accession>
<sequence>MLVVLEQDVVFRFELLDEVRFQRKGFRLVGDANVLEILDLPHHGGDLRRVVLAGLEVLPHAILERNCFSNVNHLACGVEHLVHAGRGGEQF</sequence>
<evidence type="ECO:0000313" key="1">
    <source>
        <dbReference type="EMBL" id="MPM33463.1"/>
    </source>
</evidence>
<proteinExistence type="predicted"/>
<name>A0A644Z401_9ZZZZ</name>
<protein>
    <submittedName>
        <fullName evidence="1">Uncharacterized protein</fullName>
    </submittedName>
</protein>
<gene>
    <name evidence="1" type="ORF">SDC9_80038</name>
</gene>
<dbReference type="EMBL" id="VSSQ01006668">
    <property type="protein sequence ID" value="MPM33463.1"/>
    <property type="molecule type" value="Genomic_DNA"/>
</dbReference>
<organism evidence="1">
    <name type="scientific">bioreactor metagenome</name>
    <dbReference type="NCBI Taxonomy" id="1076179"/>
    <lineage>
        <taxon>unclassified sequences</taxon>
        <taxon>metagenomes</taxon>
        <taxon>ecological metagenomes</taxon>
    </lineage>
</organism>
<reference evidence="1" key="1">
    <citation type="submission" date="2019-08" db="EMBL/GenBank/DDBJ databases">
        <authorList>
            <person name="Kucharzyk K."/>
            <person name="Murdoch R.W."/>
            <person name="Higgins S."/>
            <person name="Loffler F."/>
        </authorList>
    </citation>
    <scope>NUCLEOTIDE SEQUENCE</scope>
</reference>
<comment type="caution">
    <text evidence="1">The sequence shown here is derived from an EMBL/GenBank/DDBJ whole genome shotgun (WGS) entry which is preliminary data.</text>
</comment>
<dbReference type="AlphaFoldDB" id="A0A644Z401"/>